<comment type="subcellular location">
    <subcellularLocation>
        <location evidence="1">Cell inner membrane</location>
        <topology evidence="1">Single-pass membrane protein</topology>
        <orientation evidence="1">Periplasmic side</orientation>
    </subcellularLocation>
</comment>
<dbReference type="PANTHER" id="PTHR33446">
    <property type="entry name" value="PROTEIN TONB-RELATED"/>
    <property type="match status" value="1"/>
</dbReference>
<feature type="transmembrane region" description="Helical" evidence="10">
    <location>
        <begin position="96"/>
        <end position="114"/>
    </location>
</feature>
<evidence type="ECO:0000256" key="10">
    <source>
        <dbReference type="SAM" id="Phobius"/>
    </source>
</evidence>
<reference evidence="13" key="1">
    <citation type="submission" date="2017-02" db="EMBL/GenBank/DDBJ databases">
        <authorList>
            <person name="Varghese N."/>
            <person name="Submissions S."/>
        </authorList>
    </citation>
    <scope>NUCLEOTIDE SEQUENCE [LARGE SCALE GENOMIC DNA]</scope>
    <source>
        <strain evidence="13">DSM 22385</strain>
    </source>
</reference>
<accession>A0A1T5ESI8</accession>
<evidence type="ECO:0000256" key="9">
    <source>
        <dbReference type="ARBA" id="ARBA00023136"/>
    </source>
</evidence>
<feature type="transmembrane region" description="Helical" evidence="10">
    <location>
        <begin position="210"/>
        <end position="231"/>
    </location>
</feature>
<feature type="transmembrane region" description="Helical" evidence="10">
    <location>
        <begin position="165"/>
        <end position="184"/>
    </location>
</feature>
<keyword evidence="9 10" id="KW-0472">Membrane</keyword>
<evidence type="ECO:0000256" key="7">
    <source>
        <dbReference type="ARBA" id="ARBA00022927"/>
    </source>
</evidence>
<dbReference type="InterPro" id="IPR008756">
    <property type="entry name" value="Peptidase_M56"/>
</dbReference>
<dbReference type="InterPro" id="IPR051045">
    <property type="entry name" value="TonB-dependent_transducer"/>
</dbReference>
<keyword evidence="7" id="KW-0653">Protein transport</keyword>
<dbReference type="OrthoDB" id="649093at2"/>
<dbReference type="Gene3D" id="3.30.1150.10">
    <property type="match status" value="1"/>
</dbReference>
<evidence type="ECO:0000256" key="4">
    <source>
        <dbReference type="ARBA" id="ARBA00022475"/>
    </source>
</evidence>
<dbReference type="GO" id="GO:0015031">
    <property type="term" value="P:protein transport"/>
    <property type="evidence" value="ECO:0007669"/>
    <property type="project" value="UniProtKB-KW"/>
</dbReference>
<dbReference type="SUPFAM" id="SSF74653">
    <property type="entry name" value="TolA/TonB C-terminal domain"/>
    <property type="match status" value="1"/>
</dbReference>
<keyword evidence="3" id="KW-0813">Transport</keyword>
<dbReference type="CDD" id="cd07341">
    <property type="entry name" value="M56_BlaR1_MecR1_like"/>
    <property type="match status" value="1"/>
</dbReference>
<keyword evidence="8 10" id="KW-1133">Transmembrane helix</keyword>
<dbReference type="RefSeq" id="WP_079703685.1">
    <property type="nucleotide sequence ID" value="NZ_FUYR01000004.1"/>
</dbReference>
<evidence type="ECO:0000256" key="2">
    <source>
        <dbReference type="ARBA" id="ARBA00006555"/>
    </source>
</evidence>
<feature type="transmembrane region" description="Helical" evidence="10">
    <location>
        <begin position="36"/>
        <end position="52"/>
    </location>
</feature>
<dbReference type="GO" id="GO:0098797">
    <property type="term" value="C:plasma membrane protein complex"/>
    <property type="evidence" value="ECO:0007669"/>
    <property type="project" value="TreeGrafter"/>
</dbReference>
<keyword evidence="6 10" id="KW-0812">Transmembrane</keyword>
<evidence type="ECO:0000259" key="11">
    <source>
        <dbReference type="PROSITE" id="PS52015"/>
    </source>
</evidence>
<sequence length="590" mass="66574">MNGLNYLLQTNLYLLLFMGFYVLVLRNETFFRQNRFFLNTSIFLSFLIPFINSDWFRDLFITQKVREAAIMPSRMIYETVIVGIDEEASAPTAADLIFWTYVVGASLLTIRFLIRLAMLKSSLKTEKGSAFSFFKTLVVDRSMPKADTIIDHEKVHMRQWHSADIIFIELAAIINWFNPVMYLYKKEIRHIHEFIADEEAATLMQSKSDYALLLLSNTLGVDPVHLSNNFFNKSLLKRRIMMLHKNRSRSTGLWKYGFSAPLFMLMLIVSAATVQSEEVRPVAERILSPLTPETSEKIISALELNKPSRPDDIKPNDLVRVSETASATTPPDFASLKKHFMRTVKYPATARESRTQGFVVATFTVQNKEITGANIVRGLQTDANGEVLKTITSFRSSLEVPDDTYTLAVKYYFAGSNTPAEFVPDNKIKNYIGQIAVQAYHPDSTKKVSGANPTNAVGLNEVVVNDDNSIKDFASVEVLPEFEGGMNGWARYLQANLKYPQQARDKKTTGRVILAFVAEKDGTLSDIKVLRGLGDGLDEEAVRVVKNSPKWKPGLSNGRPARVAYTMPIFFQLAEKTDEKKPSEPVQPKP</sequence>
<name>A0A1T5ESI8_9SPHI</name>
<evidence type="ECO:0000256" key="8">
    <source>
        <dbReference type="ARBA" id="ARBA00022989"/>
    </source>
</evidence>
<dbReference type="Pfam" id="PF03544">
    <property type="entry name" value="TonB_C"/>
    <property type="match status" value="1"/>
</dbReference>
<proteinExistence type="inferred from homology"/>
<evidence type="ECO:0000256" key="1">
    <source>
        <dbReference type="ARBA" id="ARBA00004383"/>
    </source>
</evidence>
<dbReference type="InterPro" id="IPR037682">
    <property type="entry name" value="TonB_C"/>
</dbReference>
<protein>
    <submittedName>
        <fullName evidence="12">TonB family C-terminal domain-containing protein</fullName>
    </submittedName>
</protein>
<dbReference type="InterPro" id="IPR006260">
    <property type="entry name" value="TonB/TolA_C"/>
</dbReference>
<dbReference type="EMBL" id="FUYR01000004">
    <property type="protein sequence ID" value="SKB86911.1"/>
    <property type="molecule type" value="Genomic_DNA"/>
</dbReference>
<gene>
    <name evidence="12" type="ORF">SAMN05661099_3179</name>
</gene>
<keyword evidence="13" id="KW-1185">Reference proteome</keyword>
<dbReference type="GO" id="GO:0031992">
    <property type="term" value="F:energy transducer activity"/>
    <property type="evidence" value="ECO:0007669"/>
    <property type="project" value="TreeGrafter"/>
</dbReference>
<evidence type="ECO:0000256" key="3">
    <source>
        <dbReference type="ARBA" id="ARBA00022448"/>
    </source>
</evidence>
<dbReference type="Pfam" id="PF05569">
    <property type="entry name" value="Peptidase_M56"/>
    <property type="match status" value="1"/>
</dbReference>
<feature type="transmembrane region" description="Helical" evidence="10">
    <location>
        <begin position="252"/>
        <end position="272"/>
    </location>
</feature>
<dbReference type="AlphaFoldDB" id="A0A1T5ESI8"/>
<evidence type="ECO:0000256" key="5">
    <source>
        <dbReference type="ARBA" id="ARBA00022519"/>
    </source>
</evidence>
<feature type="transmembrane region" description="Helical" evidence="10">
    <location>
        <begin position="6"/>
        <end position="24"/>
    </location>
</feature>
<dbReference type="PROSITE" id="PS52015">
    <property type="entry name" value="TONB_CTD"/>
    <property type="match status" value="1"/>
</dbReference>
<comment type="similarity">
    <text evidence="2">Belongs to the TonB family.</text>
</comment>
<dbReference type="PANTHER" id="PTHR33446:SF2">
    <property type="entry name" value="PROTEIN TONB"/>
    <property type="match status" value="1"/>
</dbReference>
<evidence type="ECO:0000313" key="12">
    <source>
        <dbReference type="EMBL" id="SKB86911.1"/>
    </source>
</evidence>
<dbReference type="STRING" id="572036.SAMN05661099_3179"/>
<keyword evidence="5" id="KW-0997">Cell inner membrane</keyword>
<keyword evidence="4" id="KW-1003">Cell membrane</keyword>
<evidence type="ECO:0000256" key="6">
    <source>
        <dbReference type="ARBA" id="ARBA00022692"/>
    </source>
</evidence>
<evidence type="ECO:0000313" key="13">
    <source>
        <dbReference type="Proteomes" id="UP000189981"/>
    </source>
</evidence>
<organism evidence="12 13">
    <name type="scientific">Daejeonella lutea</name>
    <dbReference type="NCBI Taxonomy" id="572036"/>
    <lineage>
        <taxon>Bacteria</taxon>
        <taxon>Pseudomonadati</taxon>
        <taxon>Bacteroidota</taxon>
        <taxon>Sphingobacteriia</taxon>
        <taxon>Sphingobacteriales</taxon>
        <taxon>Sphingobacteriaceae</taxon>
        <taxon>Daejeonella</taxon>
    </lineage>
</organism>
<dbReference type="NCBIfam" id="TIGR01352">
    <property type="entry name" value="tonB_Cterm"/>
    <property type="match status" value="1"/>
</dbReference>
<dbReference type="Proteomes" id="UP000189981">
    <property type="component" value="Unassembled WGS sequence"/>
</dbReference>
<dbReference type="GO" id="GO:0055085">
    <property type="term" value="P:transmembrane transport"/>
    <property type="evidence" value="ECO:0007669"/>
    <property type="project" value="InterPro"/>
</dbReference>
<feature type="domain" description="TonB C-terminal" evidence="11">
    <location>
        <begin position="484"/>
        <end position="580"/>
    </location>
</feature>